<dbReference type="Gene3D" id="1.25.40.20">
    <property type="entry name" value="Ankyrin repeat-containing domain"/>
    <property type="match status" value="1"/>
</dbReference>
<dbReference type="Proteomes" id="UP000187406">
    <property type="component" value="Unassembled WGS sequence"/>
</dbReference>
<dbReference type="EMBL" id="BDDD01000993">
    <property type="protein sequence ID" value="GAV72330.1"/>
    <property type="molecule type" value="Genomic_DNA"/>
</dbReference>
<feature type="compositionally biased region" description="Basic and acidic residues" evidence="8">
    <location>
        <begin position="466"/>
        <end position="479"/>
    </location>
</feature>
<dbReference type="PROSITE" id="PS51644">
    <property type="entry name" value="HTH_OST"/>
    <property type="match status" value="1"/>
</dbReference>
<feature type="domain" description="RRM" evidence="9">
    <location>
        <begin position="303"/>
        <end position="394"/>
    </location>
</feature>
<keyword evidence="5" id="KW-0040">ANK repeat</keyword>
<feature type="non-terminal residue" evidence="12">
    <location>
        <position position="1"/>
    </location>
</feature>
<dbReference type="SMART" id="SM00356">
    <property type="entry name" value="ZnF_C3H1"/>
    <property type="match status" value="1"/>
</dbReference>
<evidence type="ECO:0000256" key="1">
    <source>
        <dbReference type="ARBA" id="ARBA00022723"/>
    </source>
</evidence>
<dbReference type="Pfam" id="PF12796">
    <property type="entry name" value="Ank_2"/>
    <property type="match status" value="1"/>
</dbReference>
<sequence>RMDVIWNPDDYSIEDLVVCLGEKDLTTVKLLSAKTKEIDDVAYASAMGGKVVALAALLLVAAAKVNESILVLHDADLGTKEKTNVYECVIREALSFGGSTTTTSLRAAKRTCTHTESEIAERRKLLLCEIELLQLFGAAGQSGYGDKKVISPLIFASQAGDEAVIELLLKKNNVNDTDAEGNSALHCCLKASKGSSEQQIKLLREDPDCIHSKTGMKETPLFFAVKNDHLNCAELLLRWGANSEVLNLRICSSTKTEICKYFESPSGCVRGATCFYAHGQEELRQVKQGMNLHHSPIANILKRKVFVGGLPPSIDSDSLGCFFNEQFGSVEDAIVLGIETKDEIKSRGFGFVTFKHEKPVSAAIQAHYVTIMGKRVEIKGVIRKSLTEVQKSSPIQHEHEQNNHYQPRAQMPTVKATGNTPSLKMSTEKIKELPCLKTYDDKTTEQMPSSQSPSEETTEAIASSKTTKETHNSKTNGEVKPEKMSWVDTLLHGQPKSCCTDSEAHDSTIFEDQNMPVWLKTFINWLPCFLKEVSKRPKEGEYALSSLKADFRAVCGLELDHASLGYLKLSDFMRCFPNLCHMEIVPVGNRGPANHMVLLPGLPKPHKQLHKPSIIGCMPCCATPTHDSGNGGSKYSKQSEDLLSVSDVSFISSSTEEGNLSNMSNDLLEEDLEQEVKSPTAYSGFLQFFKPYSLFGSRSWLCNEGEGGSGETDDERGSLVDEFEGMEIWNQPRHLVLEAISRKRNNSSVFFLHEFDFYDNYRESISEGKCFGCNEHRLLWANFPCRHLLWCSDCKLKAIQAAGNFEHKCVVCGVKVHKFVLSPSNAYNWSSCGHFLHDEELPPFDSTHTPMPPQLKSPLVG</sequence>
<reference evidence="13" key="1">
    <citation type="submission" date="2016-04" db="EMBL/GenBank/DDBJ databases">
        <title>Cephalotus genome sequencing.</title>
        <authorList>
            <person name="Fukushima K."/>
            <person name="Hasebe M."/>
            <person name="Fang X."/>
        </authorList>
    </citation>
    <scope>NUCLEOTIDE SEQUENCE [LARGE SCALE GENOMIC DNA]</scope>
    <source>
        <strain evidence="13">cv. St1</strain>
    </source>
</reference>
<evidence type="ECO:0000256" key="5">
    <source>
        <dbReference type="PROSITE-ProRule" id="PRU00023"/>
    </source>
</evidence>
<dbReference type="InParanoid" id="A0A1Q3BWG2"/>
<dbReference type="STRING" id="3775.A0A1Q3BWG2"/>
<dbReference type="SUPFAM" id="SSF48403">
    <property type="entry name" value="Ankyrin repeat"/>
    <property type="match status" value="1"/>
</dbReference>
<dbReference type="Pfam" id="PF12872">
    <property type="entry name" value="OST-HTH"/>
    <property type="match status" value="1"/>
</dbReference>
<dbReference type="PANTHER" id="PTHR11176">
    <property type="entry name" value="BOULE-RELATED"/>
    <property type="match status" value="1"/>
</dbReference>
<keyword evidence="1 7" id="KW-0479">Metal-binding</keyword>
<comment type="caution">
    <text evidence="12">The sequence shown here is derived from an EMBL/GenBank/DDBJ whole genome shotgun (WGS) entry which is preliminary data.</text>
</comment>
<evidence type="ECO:0000256" key="3">
    <source>
        <dbReference type="ARBA" id="ARBA00022833"/>
    </source>
</evidence>
<organism evidence="12 13">
    <name type="scientific">Cephalotus follicularis</name>
    <name type="common">Albany pitcher plant</name>
    <dbReference type="NCBI Taxonomy" id="3775"/>
    <lineage>
        <taxon>Eukaryota</taxon>
        <taxon>Viridiplantae</taxon>
        <taxon>Streptophyta</taxon>
        <taxon>Embryophyta</taxon>
        <taxon>Tracheophyta</taxon>
        <taxon>Spermatophyta</taxon>
        <taxon>Magnoliopsida</taxon>
        <taxon>eudicotyledons</taxon>
        <taxon>Gunneridae</taxon>
        <taxon>Pentapetalae</taxon>
        <taxon>rosids</taxon>
        <taxon>fabids</taxon>
        <taxon>Oxalidales</taxon>
        <taxon>Cephalotaceae</taxon>
        <taxon>Cephalotus</taxon>
    </lineage>
</organism>
<evidence type="ECO:0000256" key="6">
    <source>
        <dbReference type="PROSITE-ProRule" id="PRU00176"/>
    </source>
</evidence>
<feature type="region of interest" description="Disordered" evidence="8">
    <location>
        <begin position="440"/>
        <end position="479"/>
    </location>
</feature>
<evidence type="ECO:0000256" key="7">
    <source>
        <dbReference type="PROSITE-ProRule" id="PRU00723"/>
    </source>
</evidence>
<dbReference type="Pfam" id="PF00076">
    <property type="entry name" value="RRM_1"/>
    <property type="match status" value="1"/>
</dbReference>
<feature type="zinc finger region" description="C3H1-type" evidence="7">
    <location>
        <begin position="253"/>
        <end position="281"/>
    </location>
</feature>
<dbReference type="GO" id="GO:0003723">
    <property type="term" value="F:RNA binding"/>
    <property type="evidence" value="ECO:0007669"/>
    <property type="project" value="UniProtKB-UniRule"/>
</dbReference>
<dbReference type="FunCoup" id="A0A1Q3BWG2">
    <property type="interactions" value="1"/>
</dbReference>
<dbReference type="InterPro" id="IPR036770">
    <property type="entry name" value="Ankyrin_rpt-contain_sf"/>
</dbReference>
<dbReference type="InterPro" id="IPR012677">
    <property type="entry name" value="Nucleotide-bd_a/b_plait_sf"/>
</dbReference>
<dbReference type="InterPro" id="IPR041966">
    <property type="entry name" value="LOTUS-like"/>
</dbReference>
<feature type="domain" description="C3H1-type" evidence="10">
    <location>
        <begin position="253"/>
        <end position="281"/>
    </location>
</feature>
<dbReference type="Gene3D" id="3.30.420.610">
    <property type="entry name" value="LOTUS domain-like"/>
    <property type="match status" value="1"/>
</dbReference>
<keyword evidence="3 7" id="KW-0862">Zinc</keyword>
<feature type="compositionally biased region" description="Low complexity" evidence="8">
    <location>
        <begin position="445"/>
        <end position="455"/>
    </location>
</feature>
<dbReference type="InterPro" id="IPR036855">
    <property type="entry name" value="Znf_CCCH_sf"/>
</dbReference>
<evidence type="ECO:0000259" key="11">
    <source>
        <dbReference type="PROSITE" id="PS51644"/>
    </source>
</evidence>
<evidence type="ECO:0000313" key="13">
    <source>
        <dbReference type="Proteomes" id="UP000187406"/>
    </source>
</evidence>
<evidence type="ECO:0000256" key="8">
    <source>
        <dbReference type="SAM" id="MobiDB-lite"/>
    </source>
</evidence>
<dbReference type="Gene3D" id="3.30.70.330">
    <property type="match status" value="1"/>
</dbReference>
<evidence type="ECO:0000256" key="2">
    <source>
        <dbReference type="ARBA" id="ARBA00022771"/>
    </source>
</evidence>
<keyword evidence="13" id="KW-1185">Reference proteome</keyword>
<dbReference type="GO" id="GO:0010468">
    <property type="term" value="P:regulation of gene expression"/>
    <property type="evidence" value="ECO:0007669"/>
    <property type="project" value="UniProtKB-ARBA"/>
</dbReference>
<protein>
    <submittedName>
        <fullName evidence="12">RRM_1 domain-containing protein/Ank_2 domain-containing protein/OST-HTH domain-containing protein</fullName>
    </submittedName>
</protein>
<dbReference type="SUPFAM" id="SSF90229">
    <property type="entry name" value="CCCH zinc finger"/>
    <property type="match status" value="1"/>
</dbReference>
<keyword evidence="2 7" id="KW-0863">Zinc-finger</keyword>
<name>A0A1Q3BWG2_CEPFO</name>
<keyword evidence="4 6" id="KW-0694">RNA-binding</keyword>
<dbReference type="OrthoDB" id="673776at2759"/>
<accession>A0A1Q3BWG2</accession>
<dbReference type="PANTHER" id="PTHR11176:SF57">
    <property type="entry name" value="PROTEIN BOULE"/>
    <property type="match status" value="1"/>
</dbReference>
<evidence type="ECO:0000256" key="4">
    <source>
        <dbReference type="ARBA" id="ARBA00022884"/>
    </source>
</evidence>
<dbReference type="PROSITE" id="PS50102">
    <property type="entry name" value="RRM"/>
    <property type="match status" value="1"/>
</dbReference>
<feature type="repeat" description="ANK" evidence="5">
    <location>
        <begin position="216"/>
        <end position="248"/>
    </location>
</feature>
<dbReference type="InterPro" id="IPR035979">
    <property type="entry name" value="RBD_domain_sf"/>
</dbReference>
<feature type="domain" description="HTH OST-type" evidence="11">
    <location>
        <begin position="522"/>
        <end position="601"/>
    </location>
</feature>
<dbReference type="SMART" id="SM00360">
    <property type="entry name" value="RRM"/>
    <property type="match status" value="1"/>
</dbReference>
<gene>
    <name evidence="12" type="ORF">CFOL_v3_15818</name>
</gene>
<evidence type="ECO:0000259" key="9">
    <source>
        <dbReference type="PROSITE" id="PS50102"/>
    </source>
</evidence>
<dbReference type="AlphaFoldDB" id="A0A1Q3BWG2"/>
<evidence type="ECO:0000259" key="10">
    <source>
        <dbReference type="PROSITE" id="PS50103"/>
    </source>
</evidence>
<proteinExistence type="predicted"/>
<dbReference type="Gene3D" id="4.10.1000.10">
    <property type="entry name" value="Zinc finger, CCCH-type"/>
    <property type="match status" value="1"/>
</dbReference>
<dbReference type="SMART" id="SM00248">
    <property type="entry name" value="ANK"/>
    <property type="match status" value="3"/>
</dbReference>
<dbReference type="InterPro" id="IPR000504">
    <property type="entry name" value="RRM_dom"/>
</dbReference>
<dbReference type="PROSITE" id="PS50103">
    <property type="entry name" value="ZF_C3H1"/>
    <property type="match status" value="1"/>
</dbReference>
<dbReference type="InterPro" id="IPR000571">
    <property type="entry name" value="Znf_CCCH"/>
</dbReference>
<dbReference type="PROSITE" id="PS50088">
    <property type="entry name" value="ANK_REPEAT"/>
    <property type="match status" value="1"/>
</dbReference>
<dbReference type="InterPro" id="IPR002110">
    <property type="entry name" value="Ankyrin_rpt"/>
</dbReference>
<dbReference type="SUPFAM" id="SSF54928">
    <property type="entry name" value="RNA-binding domain, RBD"/>
    <property type="match status" value="1"/>
</dbReference>
<dbReference type="GO" id="GO:0008270">
    <property type="term" value="F:zinc ion binding"/>
    <property type="evidence" value="ECO:0007669"/>
    <property type="project" value="UniProtKB-KW"/>
</dbReference>
<evidence type="ECO:0000313" key="12">
    <source>
        <dbReference type="EMBL" id="GAV72330.1"/>
    </source>
</evidence>
<dbReference type="InterPro" id="IPR025605">
    <property type="entry name" value="OST-HTH/LOTUS_dom"/>
</dbReference>